<dbReference type="InterPro" id="IPR002035">
    <property type="entry name" value="VWF_A"/>
</dbReference>
<organism evidence="2 3">
    <name type="scientific">Victivallis lenta</name>
    <dbReference type="NCBI Taxonomy" id="2606640"/>
    <lineage>
        <taxon>Bacteria</taxon>
        <taxon>Pseudomonadati</taxon>
        <taxon>Lentisphaerota</taxon>
        <taxon>Lentisphaeria</taxon>
        <taxon>Victivallales</taxon>
        <taxon>Victivallaceae</taxon>
        <taxon>Victivallis</taxon>
    </lineage>
</organism>
<dbReference type="SUPFAM" id="SSF53300">
    <property type="entry name" value="vWA-like"/>
    <property type="match status" value="1"/>
</dbReference>
<feature type="domain" description="VWFA" evidence="1">
    <location>
        <begin position="76"/>
        <end position="254"/>
    </location>
</feature>
<dbReference type="PANTHER" id="PTHR33608">
    <property type="entry name" value="BLL2464 PROTEIN"/>
    <property type="match status" value="1"/>
</dbReference>
<dbReference type="InterPro" id="IPR036465">
    <property type="entry name" value="vWFA_dom_sf"/>
</dbReference>
<dbReference type="EMBL" id="VUNS01000003">
    <property type="protein sequence ID" value="MST96218.1"/>
    <property type="molecule type" value="Genomic_DNA"/>
</dbReference>
<dbReference type="Pfam" id="PF01882">
    <property type="entry name" value="DUF58"/>
    <property type="match status" value="1"/>
</dbReference>
<accession>A0A844G0V7</accession>
<dbReference type="AlphaFoldDB" id="A0A844G0V7"/>
<evidence type="ECO:0000313" key="2">
    <source>
        <dbReference type="EMBL" id="MST96218.1"/>
    </source>
</evidence>
<evidence type="ECO:0000259" key="1">
    <source>
        <dbReference type="SMART" id="SM00327"/>
    </source>
</evidence>
<sequence>MLPPEIAKQIRLLEIRTNRTVDEITGGAYRSAFKGRGIEFEEVREYTVEDDVRDIDWNVSARMGTPYVKKFVEERELSVLLLVDVSASGVFGSSERSKRRTAAELAAILAFSAAHNGDKVGLLMFSDRIELYVPPKSGRSHTLRLIREMLAFEPVSKGTNIDLALRESAQLLKKRSVVFLLSDLIDSQSYEASLKILNRKHDVIAVGLLDPTDTRWPSLLPVVVEDAETGRQIRFGGGKRALRKLDEAFASARRARQEICRRARVDMVEIGSNRDVLRPMVEFFARRRRRLESRG</sequence>
<dbReference type="CDD" id="cd00198">
    <property type="entry name" value="vWFA"/>
    <property type="match status" value="1"/>
</dbReference>
<dbReference type="InterPro" id="IPR002881">
    <property type="entry name" value="DUF58"/>
</dbReference>
<keyword evidence="3" id="KW-1185">Reference proteome</keyword>
<protein>
    <submittedName>
        <fullName evidence="2">DUF58 domain-containing protein</fullName>
    </submittedName>
</protein>
<dbReference type="Proteomes" id="UP000435649">
    <property type="component" value="Unassembled WGS sequence"/>
</dbReference>
<reference evidence="2 3" key="1">
    <citation type="submission" date="2019-08" db="EMBL/GenBank/DDBJ databases">
        <title>In-depth cultivation of the pig gut microbiome towards novel bacterial diversity and tailored functional studies.</title>
        <authorList>
            <person name="Wylensek D."/>
            <person name="Hitch T.C.A."/>
            <person name="Clavel T."/>
        </authorList>
    </citation>
    <scope>NUCLEOTIDE SEQUENCE [LARGE SCALE GENOMIC DNA]</scope>
    <source>
        <strain evidence="2 3">BBE-744-WT-12</strain>
    </source>
</reference>
<proteinExistence type="predicted"/>
<evidence type="ECO:0000313" key="3">
    <source>
        <dbReference type="Proteomes" id="UP000435649"/>
    </source>
</evidence>
<name>A0A844G0V7_9BACT</name>
<dbReference type="SMART" id="SM00327">
    <property type="entry name" value="VWA"/>
    <property type="match status" value="1"/>
</dbReference>
<dbReference type="RefSeq" id="WP_106053976.1">
    <property type="nucleotide sequence ID" value="NZ_CALXOB010000051.1"/>
</dbReference>
<dbReference type="PANTHER" id="PTHR33608:SF6">
    <property type="entry name" value="BLL2464 PROTEIN"/>
    <property type="match status" value="1"/>
</dbReference>
<comment type="caution">
    <text evidence="2">The sequence shown here is derived from an EMBL/GenBank/DDBJ whole genome shotgun (WGS) entry which is preliminary data.</text>
</comment>
<gene>
    <name evidence="2" type="ORF">FYJ85_04050</name>
</gene>
<dbReference type="Gene3D" id="3.40.50.410">
    <property type="entry name" value="von Willebrand factor, type A domain"/>
    <property type="match status" value="1"/>
</dbReference>